<dbReference type="Pfam" id="PF01467">
    <property type="entry name" value="CTP_transf_like"/>
    <property type="match status" value="1"/>
</dbReference>
<name>A0AAF0CPA2_9BACT</name>
<accession>A0AAF0CPA2</accession>
<keyword evidence="7 11" id="KW-0547">Nucleotide-binding</keyword>
<evidence type="ECO:0000313" key="14">
    <source>
        <dbReference type="Proteomes" id="UP001218638"/>
    </source>
</evidence>
<keyword evidence="8 11" id="KW-0067">ATP-binding</keyword>
<dbReference type="GO" id="GO:0004515">
    <property type="term" value="F:nicotinate-nucleotide adenylyltransferase activity"/>
    <property type="evidence" value="ECO:0007669"/>
    <property type="project" value="UniProtKB-UniRule"/>
</dbReference>
<gene>
    <name evidence="11 13" type="primary">nadD</name>
    <name evidence="13" type="ORF">PXH66_02605</name>
</gene>
<dbReference type="SUPFAM" id="SSF52374">
    <property type="entry name" value="Nucleotidylyl transferase"/>
    <property type="match status" value="1"/>
</dbReference>
<dbReference type="KEGG" id="slom:PXH66_02605"/>
<evidence type="ECO:0000256" key="11">
    <source>
        <dbReference type="HAMAP-Rule" id="MF_00244"/>
    </source>
</evidence>
<dbReference type="InterPro" id="IPR004821">
    <property type="entry name" value="Cyt_trans-like"/>
</dbReference>
<dbReference type="Gene3D" id="3.40.50.620">
    <property type="entry name" value="HUPs"/>
    <property type="match status" value="1"/>
</dbReference>
<dbReference type="NCBIfam" id="TIGR00125">
    <property type="entry name" value="cyt_tran_rel"/>
    <property type="match status" value="1"/>
</dbReference>
<evidence type="ECO:0000256" key="5">
    <source>
        <dbReference type="ARBA" id="ARBA00022679"/>
    </source>
</evidence>
<protein>
    <recommendedName>
        <fullName evidence="11">Probable nicotinate-nucleotide adenylyltransferase</fullName>
        <ecNumber evidence="11">2.7.7.18</ecNumber>
    </recommendedName>
    <alternativeName>
        <fullName evidence="11">Deamido-NAD(+) diphosphorylase</fullName>
    </alternativeName>
    <alternativeName>
        <fullName evidence="11">Deamido-NAD(+) pyrophosphorylase</fullName>
    </alternativeName>
    <alternativeName>
        <fullName evidence="11">Nicotinate mononucleotide adenylyltransferase</fullName>
        <shortName evidence="11">NaMN adenylyltransferase</shortName>
    </alternativeName>
</protein>
<dbReference type="PANTHER" id="PTHR39321:SF3">
    <property type="entry name" value="PHOSPHOPANTETHEINE ADENYLYLTRANSFERASE"/>
    <property type="match status" value="1"/>
</dbReference>
<comment type="similarity">
    <text evidence="3 11">Belongs to the NadD family.</text>
</comment>
<keyword evidence="6 11" id="KW-0548">Nucleotidyltransferase</keyword>
<comment type="catalytic activity">
    <reaction evidence="10 11">
        <text>nicotinate beta-D-ribonucleotide + ATP + H(+) = deamido-NAD(+) + diphosphate</text>
        <dbReference type="Rhea" id="RHEA:22860"/>
        <dbReference type="ChEBI" id="CHEBI:15378"/>
        <dbReference type="ChEBI" id="CHEBI:30616"/>
        <dbReference type="ChEBI" id="CHEBI:33019"/>
        <dbReference type="ChEBI" id="CHEBI:57502"/>
        <dbReference type="ChEBI" id="CHEBI:58437"/>
        <dbReference type="EC" id="2.7.7.18"/>
    </reaction>
</comment>
<evidence type="ECO:0000313" key="13">
    <source>
        <dbReference type="EMBL" id="WED65735.1"/>
    </source>
</evidence>
<dbReference type="InterPro" id="IPR014729">
    <property type="entry name" value="Rossmann-like_a/b/a_fold"/>
</dbReference>
<dbReference type="CDD" id="cd02165">
    <property type="entry name" value="NMNAT"/>
    <property type="match status" value="1"/>
</dbReference>
<dbReference type="NCBIfam" id="TIGR00482">
    <property type="entry name" value="nicotinate (nicotinamide) nucleotide adenylyltransferase"/>
    <property type="match status" value="1"/>
</dbReference>
<feature type="domain" description="Cytidyltransferase-like" evidence="12">
    <location>
        <begin position="5"/>
        <end position="166"/>
    </location>
</feature>
<dbReference type="HAMAP" id="MF_00244">
    <property type="entry name" value="NaMN_adenylyltr"/>
    <property type="match status" value="1"/>
</dbReference>
<evidence type="ECO:0000256" key="4">
    <source>
        <dbReference type="ARBA" id="ARBA00022642"/>
    </source>
</evidence>
<sequence length="195" mass="22238">MKIGLMGGSFDPVHFGHLVAAQDAMEQHRLDRVILLPAAQAPLKAHEVFTSGEHRVAMLRAAVDWDHRFEVSDFEVSQGGVSYTIETVRHFRKQFPADELYWIMGGDQLPKLDQWRDIAELAELTEFIFLERPGHPAKTAPAIPGLRLHRCDGHLIEISSTELRERILRGLSLDYFVPHNAIVYIHEHALYGRKD</sequence>
<keyword evidence="4 11" id="KW-0662">Pyridine nucleotide biosynthesis</keyword>
<reference evidence="13" key="1">
    <citation type="submission" date="2023-03" db="EMBL/GenBank/DDBJ databases">
        <title>Lomoglobus Profundus gen. nov., sp. nov., a novel member of the phylum Verrucomicrobia, isolated from deep-marine sediment of South China Sea.</title>
        <authorList>
            <person name="Ahmad T."/>
            <person name="Ishaq S.E."/>
            <person name="Wang F."/>
        </authorList>
    </citation>
    <scope>NUCLEOTIDE SEQUENCE</scope>
    <source>
        <strain evidence="13">LMO-M01</strain>
    </source>
</reference>
<evidence type="ECO:0000259" key="12">
    <source>
        <dbReference type="Pfam" id="PF01467"/>
    </source>
</evidence>
<comment type="pathway">
    <text evidence="2 11">Cofactor biosynthesis; NAD(+) biosynthesis; deamido-NAD(+) from nicotinate D-ribonucleotide: step 1/1.</text>
</comment>
<dbReference type="EMBL" id="CP119075">
    <property type="protein sequence ID" value="WED65735.1"/>
    <property type="molecule type" value="Genomic_DNA"/>
</dbReference>
<dbReference type="NCBIfam" id="NF000840">
    <property type="entry name" value="PRK00071.1-3"/>
    <property type="match status" value="1"/>
</dbReference>
<proteinExistence type="inferred from homology"/>
<dbReference type="RefSeq" id="WP_330930265.1">
    <property type="nucleotide sequence ID" value="NZ_CP119075.1"/>
</dbReference>
<evidence type="ECO:0000256" key="3">
    <source>
        <dbReference type="ARBA" id="ARBA00009014"/>
    </source>
</evidence>
<evidence type="ECO:0000256" key="8">
    <source>
        <dbReference type="ARBA" id="ARBA00022840"/>
    </source>
</evidence>
<keyword evidence="9 11" id="KW-0520">NAD</keyword>
<evidence type="ECO:0000256" key="2">
    <source>
        <dbReference type="ARBA" id="ARBA00005019"/>
    </source>
</evidence>
<evidence type="ECO:0000256" key="10">
    <source>
        <dbReference type="ARBA" id="ARBA00048721"/>
    </source>
</evidence>
<organism evidence="13 14">
    <name type="scientific">Synoicihabitans lomoniglobus</name>
    <dbReference type="NCBI Taxonomy" id="2909285"/>
    <lineage>
        <taxon>Bacteria</taxon>
        <taxon>Pseudomonadati</taxon>
        <taxon>Verrucomicrobiota</taxon>
        <taxon>Opitutia</taxon>
        <taxon>Opitutales</taxon>
        <taxon>Opitutaceae</taxon>
        <taxon>Synoicihabitans</taxon>
    </lineage>
</organism>
<dbReference type="PANTHER" id="PTHR39321">
    <property type="entry name" value="NICOTINATE-NUCLEOTIDE ADENYLYLTRANSFERASE-RELATED"/>
    <property type="match status" value="1"/>
</dbReference>
<evidence type="ECO:0000256" key="6">
    <source>
        <dbReference type="ARBA" id="ARBA00022695"/>
    </source>
</evidence>
<dbReference type="EC" id="2.7.7.18" evidence="11"/>
<evidence type="ECO:0000256" key="1">
    <source>
        <dbReference type="ARBA" id="ARBA00002324"/>
    </source>
</evidence>
<keyword evidence="5 11" id="KW-0808">Transferase</keyword>
<dbReference type="Proteomes" id="UP001218638">
    <property type="component" value="Chromosome"/>
</dbReference>
<dbReference type="GO" id="GO:0009435">
    <property type="term" value="P:NAD+ biosynthetic process"/>
    <property type="evidence" value="ECO:0007669"/>
    <property type="project" value="UniProtKB-UniRule"/>
</dbReference>
<keyword evidence="14" id="KW-1185">Reference proteome</keyword>
<evidence type="ECO:0000256" key="7">
    <source>
        <dbReference type="ARBA" id="ARBA00022741"/>
    </source>
</evidence>
<comment type="function">
    <text evidence="1 11">Catalyzes the reversible adenylation of nicotinate mononucleotide (NaMN) to nicotinic acid adenine dinucleotide (NaAD).</text>
</comment>
<dbReference type="GO" id="GO:0005524">
    <property type="term" value="F:ATP binding"/>
    <property type="evidence" value="ECO:0007669"/>
    <property type="project" value="UniProtKB-KW"/>
</dbReference>
<evidence type="ECO:0000256" key="9">
    <source>
        <dbReference type="ARBA" id="ARBA00023027"/>
    </source>
</evidence>
<dbReference type="InterPro" id="IPR005248">
    <property type="entry name" value="NadD/NMNAT"/>
</dbReference>
<dbReference type="AlphaFoldDB" id="A0AAF0CPA2"/>